<organism evidence="2 3">
    <name type="scientific">Myceligenerans indicum</name>
    <dbReference type="NCBI Taxonomy" id="2593663"/>
    <lineage>
        <taxon>Bacteria</taxon>
        <taxon>Bacillati</taxon>
        <taxon>Actinomycetota</taxon>
        <taxon>Actinomycetes</taxon>
        <taxon>Micrococcales</taxon>
        <taxon>Promicromonosporaceae</taxon>
        <taxon>Myceligenerans</taxon>
    </lineage>
</organism>
<proteinExistence type="predicted"/>
<keyword evidence="3" id="KW-1185">Reference proteome</keyword>
<comment type="caution">
    <text evidence="2">The sequence shown here is derived from an EMBL/GenBank/DDBJ whole genome shotgun (WGS) entry which is preliminary data.</text>
</comment>
<dbReference type="Proteomes" id="UP000675409">
    <property type="component" value="Unassembled WGS sequence"/>
</dbReference>
<evidence type="ECO:0000313" key="3">
    <source>
        <dbReference type="Proteomes" id="UP000675409"/>
    </source>
</evidence>
<dbReference type="EMBL" id="JABBYC010000003">
    <property type="protein sequence ID" value="MBL0885441.1"/>
    <property type="molecule type" value="Genomic_DNA"/>
</dbReference>
<accession>A0ABS1LGU7</accession>
<keyword evidence="1" id="KW-0175">Coiled coil</keyword>
<name>A0ABS1LGU7_9MICO</name>
<sequence>MADLDMNLEDLRALADDLTSIRSEFENADDNAEDAAEATGHDELRDIVNDFADEWRIKRGDMMEDLAKLTDVINQIADSFTELDTELANALEEGAKGEG</sequence>
<evidence type="ECO:0000313" key="2">
    <source>
        <dbReference type="EMBL" id="MBL0885441.1"/>
    </source>
</evidence>
<evidence type="ECO:0000256" key="1">
    <source>
        <dbReference type="SAM" id="Coils"/>
    </source>
</evidence>
<protein>
    <submittedName>
        <fullName evidence="2">Uncharacterized protein</fullName>
    </submittedName>
</protein>
<feature type="coiled-coil region" evidence="1">
    <location>
        <begin position="1"/>
        <end position="28"/>
    </location>
</feature>
<reference evidence="2 3" key="1">
    <citation type="journal article" date="2021" name="Arch. Microbiol.">
        <title>Myceligenerans indicum sp. nov., an actinobacterium isolated from mangrove sediment of Sundarbans, India.</title>
        <authorList>
            <person name="Asha K."/>
            <person name="Bhadury P."/>
        </authorList>
    </citation>
    <scope>NUCLEOTIDE SEQUENCE [LARGE SCALE GENOMIC DNA]</scope>
    <source>
        <strain evidence="2 3">I2</strain>
    </source>
</reference>
<gene>
    <name evidence="2" type="ORF">HGK34_03950</name>
</gene>
<dbReference type="RefSeq" id="WP_201845262.1">
    <property type="nucleotide sequence ID" value="NZ_JABBYC010000003.1"/>
</dbReference>